<dbReference type="OrthoDB" id="9806350at2"/>
<proteinExistence type="predicted"/>
<name>A0A1I3XXT8_9HYPH</name>
<organism evidence="2 3">
    <name type="scientific">Methylocapsa palsarum</name>
    <dbReference type="NCBI Taxonomy" id="1612308"/>
    <lineage>
        <taxon>Bacteria</taxon>
        <taxon>Pseudomonadati</taxon>
        <taxon>Pseudomonadota</taxon>
        <taxon>Alphaproteobacteria</taxon>
        <taxon>Hyphomicrobiales</taxon>
        <taxon>Beijerinckiaceae</taxon>
        <taxon>Methylocapsa</taxon>
    </lineage>
</organism>
<protein>
    <submittedName>
        <fullName evidence="2">Enamine deaminase RidA, house cleaning of reactive enamine intermediates, YjgF/YER057c/UK114 family</fullName>
    </submittedName>
</protein>
<keyword evidence="3" id="KW-1185">Reference proteome</keyword>
<dbReference type="AlphaFoldDB" id="A0A1I3XXT8"/>
<dbReference type="RefSeq" id="WP_091680127.1">
    <property type="nucleotide sequence ID" value="NZ_FOSN01000004.1"/>
</dbReference>
<dbReference type="PANTHER" id="PTHR43760">
    <property type="entry name" value="ENDORIBONUCLEASE-RELATED"/>
    <property type="match status" value="1"/>
</dbReference>
<evidence type="ECO:0000313" key="3">
    <source>
        <dbReference type="Proteomes" id="UP000198755"/>
    </source>
</evidence>
<dbReference type="PANTHER" id="PTHR43760:SF1">
    <property type="entry name" value="ENDORIBONUCLEASE L-PSP_CHORISMATE MUTASE-LIKE DOMAIN-CONTAINING PROTEIN"/>
    <property type="match status" value="1"/>
</dbReference>
<evidence type="ECO:0000259" key="1">
    <source>
        <dbReference type="Pfam" id="PF14588"/>
    </source>
</evidence>
<gene>
    <name evidence="2" type="ORF">SAMN05444581_104157</name>
</gene>
<dbReference type="CDD" id="cd02199">
    <property type="entry name" value="YjgF_YER057c_UK114_like_1"/>
    <property type="match status" value="1"/>
</dbReference>
<dbReference type="EMBL" id="FOSN01000004">
    <property type="protein sequence ID" value="SFK24350.1"/>
    <property type="molecule type" value="Genomic_DNA"/>
</dbReference>
<dbReference type="STRING" id="1612308.SAMN05444581_104157"/>
<accession>A0A1I3XXT8</accession>
<dbReference type="Gene3D" id="3.30.1330.40">
    <property type="entry name" value="RutC-like"/>
    <property type="match status" value="1"/>
</dbReference>
<sequence length="157" mass="16164">MDKVEAKLAALGVSLPTPAAPVANYVPFVISASILVISGQLPLGADGKLDPAHTGKCGGDVSIEDGQAAARRCAINLLAQAKAALGDLDKISRCVRLGGFINAAPEFVALPAVMNGASDFIVEVLGEKGRHARSTIGVAELPMNSAVEVEAMFEIER</sequence>
<dbReference type="Pfam" id="PF14588">
    <property type="entry name" value="YjgF_endoribonc"/>
    <property type="match status" value="1"/>
</dbReference>
<dbReference type="InterPro" id="IPR013813">
    <property type="entry name" value="Endoribo_LPSP/chorism_mut-like"/>
</dbReference>
<reference evidence="2 3" key="1">
    <citation type="submission" date="2016-10" db="EMBL/GenBank/DDBJ databases">
        <authorList>
            <person name="de Groot N.N."/>
        </authorList>
    </citation>
    <scope>NUCLEOTIDE SEQUENCE [LARGE SCALE GENOMIC DNA]</scope>
    <source>
        <strain evidence="2 3">NE2</strain>
    </source>
</reference>
<dbReference type="InterPro" id="IPR035959">
    <property type="entry name" value="RutC-like_sf"/>
</dbReference>
<dbReference type="Proteomes" id="UP000198755">
    <property type="component" value="Unassembled WGS sequence"/>
</dbReference>
<feature type="domain" description="Endoribonuclease L-PSP/chorismate mutase-like" evidence="1">
    <location>
        <begin position="5"/>
        <end position="149"/>
    </location>
</feature>
<evidence type="ECO:0000313" key="2">
    <source>
        <dbReference type="EMBL" id="SFK24350.1"/>
    </source>
</evidence>
<dbReference type="SUPFAM" id="SSF55298">
    <property type="entry name" value="YjgF-like"/>
    <property type="match status" value="1"/>
</dbReference>